<evidence type="ECO:0000256" key="11">
    <source>
        <dbReference type="ARBA" id="ARBA00023136"/>
    </source>
</evidence>
<dbReference type="GO" id="GO:0045547">
    <property type="term" value="F:ditrans,polycis-polyprenyl diphosphate synthase [(2E,6E)-farnesyl diphosphate specific] activity"/>
    <property type="evidence" value="ECO:0007669"/>
    <property type="project" value="UniProtKB-EC"/>
</dbReference>
<protein>
    <recommendedName>
        <fullName evidence="5">ditrans,polycis-polyprenyl diphosphate synthase [(2E,6E)-farnesyldiphosphate specific]</fullName>
        <ecNumber evidence="5">2.5.1.87</ecNumber>
    </recommendedName>
</protein>
<comment type="caution">
    <text evidence="14">The sequence shown here is derived from an EMBL/GenBank/DDBJ whole genome shotgun (WGS) entry which is preliminary data.</text>
</comment>
<keyword evidence="10 13" id="KW-1133">Transmembrane helix</keyword>
<organism evidence="14 15">
    <name type="scientific">Ilex paraguariensis</name>
    <name type="common">yerba mate</name>
    <dbReference type="NCBI Taxonomy" id="185542"/>
    <lineage>
        <taxon>Eukaryota</taxon>
        <taxon>Viridiplantae</taxon>
        <taxon>Streptophyta</taxon>
        <taxon>Embryophyta</taxon>
        <taxon>Tracheophyta</taxon>
        <taxon>Spermatophyta</taxon>
        <taxon>Magnoliopsida</taxon>
        <taxon>eudicotyledons</taxon>
        <taxon>Gunneridae</taxon>
        <taxon>Pentapetalae</taxon>
        <taxon>asterids</taxon>
        <taxon>campanulids</taxon>
        <taxon>Aquifoliales</taxon>
        <taxon>Aquifoliaceae</taxon>
        <taxon>Ilex</taxon>
    </lineage>
</organism>
<evidence type="ECO:0000256" key="13">
    <source>
        <dbReference type="SAM" id="Phobius"/>
    </source>
</evidence>
<evidence type="ECO:0000313" key="14">
    <source>
        <dbReference type="EMBL" id="CAK9142589.1"/>
    </source>
</evidence>
<keyword evidence="11 13" id="KW-0472">Membrane</keyword>
<evidence type="ECO:0000256" key="12">
    <source>
        <dbReference type="ARBA" id="ARBA00047353"/>
    </source>
</evidence>
<comment type="cofactor">
    <cofactor evidence="1">
        <name>Mg(2+)</name>
        <dbReference type="ChEBI" id="CHEBI:18420"/>
    </cofactor>
</comment>
<dbReference type="Proteomes" id="UP001642360">
    <property type="component" value="Unassembled WGS sequence"/>
</dbReference>
<dbReference type="GO" id="GO:0005789">
    <property type="term" value="C:endoplasmic reticulum membrane"/>
    <property type="evidence" value="ECO:0007669"/>
    <property type="project" value="UniProtKB-SubCell"/>
</dbReference>
<evidence type="ECO:0000256" key="8">
    <source>
        <dbReference type="ARBA" id="ARBA00022824"/>
    </source>
</evidence>
<comment type="pathway">
    <text evidence="3">Protein modification; protein glycosylation.</text>
</comment>
<evidence type="ECO:0000256" key="10">
    <source>
        <dbReference type="ARBA" id="ARBA00022989"/>
    </source>
</evidence>
<evidence type="ECO:0000256" key="6">
    <source>
        <dbReference type="ARBA" id="ARBA00022679"/>
    </source>
</evidence>
<evidence type="ECO:0000256" key="9">
    <source>
        <dbReference type="ARBA" id="ARBA00022842"/>
    </source>
</evidence>
<keyword evidence="6" id="KW-0808">Transferase</keyword>
<comment type="similarity">
    <text evidence="4">Belongs to the UPP synthase family.</text>
</comment>
<accession>A0ABC8RCB1</accession>
<gene>
    <name evidence="14" type="ORF">ILEXP_LOCUS10269</name>
</gene>
<evidence type="ECO:0000256" key="2">
    <source>
        <dbReference type="ARBA" id="ARBA00004586"/>
    </source>
</evidence>
<evidence type="ECO:0000256" key="1">
    <source>
        <dbReference type="ARBA" id="ARBA00001946"/>
    </source>
</evidence>
<dbReference type="EMBL" id="CAUOFW020001236">
    <property type="protein sequence ID" value="CAK9142589.1"/>
    <property type="molecule type" value="Genomic_DNA"/>
</dbReference>
<proteinExistence type="inferred from homology"/>
<keyword evidence="15" id="KW-1185">Reference proteome</keyword>
<dbReference type="InterPro" id="IPR036424">
    <property type="entry name" value="UPP_synth-like_sf"/>
</dbReference>
<evidence type="ECO:0000256" key="5">
    <source>
        <dbReference type="ARBA" id="ARBA00012596"/>
    </source>
</evidence>
<comment type="catalytic activity">
    <reaction evidence="12">
        <text>n isopentenyl diphosphate + (2E,6E)-farnesyl diphosphate = a di-trans,poly-cis-polyprenyl diphosphate + n diphosphate</text>
        <dbReference type="Rhea" id="RHEA:53008"/>
        <dbReference type="Rhea" id="RHEA-COMP:19494"/>
        <dbReference type="ChEBI" id="CHEBI:33019"/>
        <dbReference type="ChEBI" id="CHEBI:128769"/>
        <dbReference type="ChEBI" id="CHEBI:136960"/>
        <dbReference type="ChEBI" id="CHEBI:175763"/>
        <dbReference type="EC" id="2.5.1.87"/>
    </reaction>
</comment>
<evidence type="ECO:0000256" key="7">
    <source>
        <dbReference type="ARBA" id="ARBA00022692"/>
    </source>
</evidence>
<dbReference type="InterPro" id="IPR038887">
    <property type="entry name" value="Nus1/NgBR"/>
</dbReference>
<dbReference type="AlphaFoldDB" id="A0ABC8RCB1"/>
<keyword evidence="9" id="KW-0460">Magnesium</keyword>
<evidence type="ECO:0000256" key="4">
    <source>
        <dbReference type="ARBA" id="ARBA00005432"/>
    </source>
</evidence>
<feature type="transmembrane region" description="Helical" evidence="13">
    <location>
        <begin position="44"/>
        <end position="63"/>
    </location>
</feature>
<dbReference type="Gene3D" id="3.40.1180.10">
    <property type="entry name" value="Decaprenyl diphosphate synthase-like"/>
    <property type="match status" value="1"/>
</dbReference>
<evidence type="ECO:0000313" key="15">
    <source>
        <dbReference type="Proteomes" id="UP001642360"/>
    </source>
</evidence>
<sequence length="275" mass="31266">MSIYHVYDLNRGLNVPKRRTNCRIMGLGAEVQKVLHWIAQSGKIGLCLLWIILHLIIGIWYFAVDIVRAIESYLISSGLFKRYKALDISKVRYLAIVIDSEEARQTSKIIELLRWLAAIGIKSVCLYDPDGVMKKFKEAIMARLGDAKLSEEVTVNDPLLDQKFIALEFVSFLDGKEAVAKAANLLFDKYYLAGDQEKPIFTESIMVEALKAIGCVETEPDLMLVYGPTRCHLGFPAWRIRYTEIVHMGRLKTMKCGSLIKAIHKFTMVRQNYGT</sequence>
<keyword evidence="7 13" id="KW-0812">Transmembrane</keyword>
<reference evidence="14 15" key="1">
    <citation type="submission" date="2024-02" db="EMBL/GenBank/DDBJ databases">
        <authorList>
            <person name="Vignale AGUSTIN F."/>
            <person name="Sosa J E."/>
            <person name="Modenutti C."/>
        </authorList>
    </citation>
    <scope>NUCLEOTIDE SEQUENCE [LARGE SCALE GENOMIC DNA]</scope>
</reference>
<dbReference type="SUPFAM" id="SSF64005">
    <property type="entry name" value="Undecaprenyl diphosphate synthase"/>
    <property type="match status" value="1"/>
</dbReference>
<keyword evidence="8" id="KW-0256">Endoplasmic reticulum</keyword>
<dbReference type="PANTHER" id="PTHR21528">
    <property type="entry name" value="DEHYDRODOLICHYL DIPHOSPHATE SYNTHASE COMPLEX SUBUNIT NUS1"/>
    <property type="match status" value="1"/>
</dbReference>
<name>A0ABC8RCB1_9AQUA</name>
<dbReference type="EC" id="2.5.1.87" evidence="5"/>
<dbReference type="PANTHER" id="PTHR21528:SF0">
    <property type="entry name" value="DEHYDRODOLICHYL DIPHOSPHATE SYNTHASE COMPLEX SUBUNIT NUS1"/>
    <property type="match status" value="1"/>
</dbReference>
<evidence type="ECO:0000256" key="3">
    <source>
        <dbReference type="ARBA" id="ARBA00004922"/>
    </source>
</evidence>
<comment type="subcellular location">
    <subcellularLocation>
        <location evidence="2">Endoplasmic reticulum membrane</location>
    </subcellularLocation>
</comment>